<feature type="signal peptide" evidence="7">
    <location>
        <begin position="1"/>
        <end position="24"/>
    </location>
</feature>
<dbReference type="PRINTS" id="PR00463">
    <property type="entry name" value="EP450I"/>
</dbReference>
<dbReference type="Proteomes" id="UP000467841">
    <property type="component" value="Unassembled WGS sequence"/>
</dbReference>
<keyword evidence="6" id="KW-0503">Monooxygenase</keyword>
<comment type="cofactor">
    <cofactor evidence="5">
        <name>heme</name>
        <dbReference type="ChEBI" id="CHEBI:30413"/>
    </cofactor>
</comment>
<sequence>MKNATAPALLLILSFLLTYLLVAAVKSRRRSSNPLPPEPPRPPGPPGPLGWPIIGFLHIIGKAPHRSLANLSRIYGPVMSLRLGSLTTVVISSPEAAREVLQTLDHVFSARTFSETVRTIGHHDVSIPWLPSTSSHWRIWRKILETQMFSRNCIKATKTVRSKKVKELLTFIIESSDRGEAVGIARACFVTSLNVISNVVFSTDLGSYDPRASLELRDSLYSIMEIMGKPNLANYFPSLGFLDLQGIRKDMKVCSERLFRAFQGLIDDRIAERSSRTGPRDACSSDLLDSLIDLIQEDGSEVYMNDIKHFLYDLFVAGTETNSTTVEWAMVELLRNPEAMANAKVEINFIVGPNRYVRDSDLLEFPYLQAVVTETLRLHPPSPFLIPRKAECDTEVLGFLVPENAQILVNAWAIGRDPSVWENAERFEPERFLGRDIGLIGKDFEMIPFGGGRRMCPGISLALRIVPHMLASLIYSFEWTLEDEKHYGLPADLDMDETFGLTLHKTKPLYSDFVKKTYRYFL</sequence>
<keyword evidence="3 6" id="KW-0560">Oxidoreductase</keyword>
<dbReference type="GO" id="GO:0016705">
    <property type="term" value="F:oxidoreductase activity, acting on paired donors, with incorporation or reduction of molecular oxygen"/>
    <property type="evidence" value="ECO:0007669"/>
    <property type="project" value="InterPro"/>
</dbReference>
<keyword evidence="7" id="KW-0732">Signal</keyword>
<comment type="similarity">
    <text evidence="1 6">Belongs to the cytochrome P450 family.</text>
</comment>
<evidence type="ECO:0000256" key="3">
    <source>
        <dbReference type="ARBA" id="ARBA00023002"/>
    </source>
</evidence>
<dbReference type="PRINTS" id="PR00385">
    <property type="entry name" value="P450"/>
</dbReference>
<evidence type="ECO:0000256" key="7">
    <source>
        <dbReference type="SAM" id="SignalP"/>
    </source>
</evidence>
<dbReference type="InterPro" id="IPR017972">
    <property type="entry name" value="Cyt_P450_CS"/>
</dbReference>
<evidence type="ECO:0000313" key="8">
    <source>
        <dbReference type="EMBL" id="CAA7022995.1"/>
    </source>
</evidence>
<dbReference type="PROSITE" id="PS00086">
    <property type="entry name" value="CYTOCHROME_P450"/>
    <property type="match status" value="1"/>
</dbReference>
<name>A0A6D2I3Y6_9BRAS</name>
<keyword evidence="9" id="KW-1185">Reference proteome</keyword>
<evidence type="ECO:0000256" key="1">
    <source>
        <dbReference type="ARBA" id="ARBA00010617"/>
    </source>
</evidence>
<dbReference type="SUPFAM" id="SSF48264">
    <property type="entry name" value="Cytochrome P450"/>
    <property type="match status" value="1"/>
</dbReference>
<dbReference type="EMBL" id="CACVBM020000765">
    <property type="protein sequence ID" value="CAA7022995.1"/>
    <property type="molecule type" value="Genomic_DNA"/>
</dbReference>
<comment type="caution">
    <text evidence="8">The sequence shown here is derived from an EMBL/GenBank/DDBJ whole genome shotgun (WGS) entry which is preliminary data.</text>
</comment>
<feature type="binding site" description="axial binding residue" evidence="5">
    <location>
        <position position="456"/>
    </location>
    <ligand>
        <name>heme</name>
        <dbReference type="ChEBI" id="CHEBI:30413"/>
    </ligand>
    <ligandPart>
        <name>Fe</name>
        <dbReference type="ChEBI" id="CHEBI:18248"/>
    </ligandPart>
</feature>
<reference evidence="8" key="1">
    <citation type="submission" date="2020-01" db="EMBL/GenBank/DDBJ databases">
        <authorList>
            <person name="Mishra B."/>
        </authorList>
    </citation>
    <scope>NUCLEOTIDE SEQUENCE [LARGE SCALE GENOMIC DNA]</scope>
</reference>
<dbReference type="InterPro" id="IPR036396">
    <property type="entry name" value="Cyt_P450_sf"/>
</dbReference>
<evidence type="ECO:0008006" key="10">
    <source>
        <dbReference type="Google" id="ProtNLM"/>
    </source>
</evidence>
<dbReference type="FunFam" id="1.10.630.10:FF:000007">
    <property type="entry name" value="Cytochrome P450 76C4"/>
    <property type="match status" value="1"/>
</dbReference>
<keyword evidence="2 5" id="KW-0479">Metal-binding</keyword>
<evidence type="ECO:0000256" key="4">
    <source>
        <dbReference type="ARBA" id="ARBA00023004"/>
    </source>
</evidence>
<keyword evidence="5 6" id="KW-0349">Heme</keyword>
<dbReference type="InterPro" id="IPR002401">
    <property type="entry name" value="Cyt_P450_E_grp-I"/>
</dbReference>
<gene>
    <name evidence="8" type="ORF">MERR_LOCUS10230</name>
</gene>
<dbReference type="GO" id="GO:0020037">
    <property type="term" value="F:heme binding"/>
    <property type="evidence" value="ECO:0007669"/>
    <property type="project" value="InterPro"/>
</dbReference>
<feature type="chain" id="PRO_5025373387" description="Cytochrome P450" evidence="7">
    <location>
        <begin position="25"/>
        <end position="522"/>
    </location>
</feature>
<dbReference type="PANTHER" id="PTHR47950:SF22">
    <property type="entry name" value="CYTOCHROME P450 76C1-RELATED"/>
    <property type="match status" value="1"/>
</dbReference>
<dbReference type="OrthoDB" id="2789670at2759"/>
<dbReference type="Pfam" id="PF00067">
    <property type="entry name" value="p450"/>
    <property type="match status" value="1"/>
</dbReference>
<dbReference type="GO" id="GO:0004497">
    <property type="term" value="F:monooxygenase activity"/>
    <property type="evidence" value="ECO:0007669"/>
    <property type="project" value="UniProtKB-KW"/>
</dbReference>
<dbReference type="Gene3D" id="1.10.630.10">
    <property type="entry name" value="Cytochrome P450"/>
    <property type="match status" value="1"/>
</dbReference>
<keyword evidence="4 5" id="KW-0408">Iron</keyword>
<dbReference type="GO" id="GO:0005506">
    <property type="term" value="F:iron ion binding"/>
    <property type="evidence" value="ECO:0007669"/>
    <property type="project" value="InterPro"/>
</dbReference>
<dbReference type="InterPro" id="IPR001128">
    <property type="entry name" value="Cyt_P450"/>
</dbReference>
<evidence type="ECO:0000256" key="5">
    <source>
        <dbReference type="PIRSR" id="PIRSR602401-1"/>
    </source>
</evidence>
<evidence type="ECO:0000256" key="6">
    <source>
        <dbReference type="RuleBase" id="RU000461"/>
    </source>
</evidence>
<dbReference type="AlphaFoldDB" id="A0A6D2I3Y6"/>
<proteinExistence type="inferred from homology"/>
<evidence type="ECO:0000256" key="2">
    <source>
        <dbReference type="ARBA" id="ARBA00022723"/>
    </source>
</evidence>
<dbReference type="PANTHER" id="PTHR47950">
    <property type="entry name" value="CYTOCHROME P450, FAMILY 76, SUBFAMILY C, POLYPEPTIDE 5-RELATED"/>
    <property type="match status" value="1"/>
</dbReference>
<evidence type="ECO:0000313" key="9">
    <source>
        <dbReference type="Proteomes" id="UP000467841"/>
    </source>
</evidence>
<protein>
    <recommendedName>
        <fullName evidence="10">Cytochrome P450</fullName>
    </recommendedName>
</protein>
<accession>A0A6D2I3Y6</accession>
<dbReference type="CDD" id="cd11073">
    <property type="entry name" value="CYP76-like"/>
    <property type="match status" value="1"/>
</dbReference>
<organism evidence="8 9">
    <name type="scientific">Microthlaspi erraticum</name>
    <dbReference type="NCBI Taxonomy" id="1685480"/>
    <lineage>
        <taxon>Eukaryota</taxon>
        <taxon>Viridiplantae</taxon>
        <taxon>Streptophyta</taxon>
        <taxon>Embryophyta</taxon>
        <taxon>Tracheophyta</taxon>
        <taxon>Spermatophyta</taxon>
        <taxon>Magnoliopsida</taxon>
        <taxon>eudicotyledons</taxon>
        <taxon>Gunneridae</taxon>
        <taxon>Pentapetalae</taxon>
        <taxon>rosids</taxon>
        <taxon>malvids</taxon>
        <taxon>Brassicales</taxon>
        <taxon>Brassicaceae</taxon>
        <taxon>Coluteocarpeae</taxon>
        <taxon>Microthlaspi</taxon>
    </lineage>
</organism>